<feature type="active site" description="Proton acceptor" evidence="12">
    <location>
        <position position="93"/>
    </location>
</feature>
<dbReference type="GO" id="GO:0019843">
    <property type="term" value="F:rRNA binding"/>
    <property type="evidence" value="ECO:0007669"/>
    <property type="project" value="UniProtKB-UniRule"/>
</dbReference>
<keyword evidence="10 12" id="KW-0408">Iron</keyword>
<dbReference type="GO" id="GO:0000049">
    <property type="term" value="F:tRNA binding"/>
    <property type="evidence" value="ECO:0007669"/>
    <property type="project" value="UniProtKB-UniRule"/>
</dbReference>
<dbReference type="Gene3D" id="3.20.20.70">
    <property type="entry name" value="Aldolase class I"/>
    <property type="match status" value="1"/>
</dbReference>
<evidence type="ECO:0000256" key="5">
    <source>
        <dbReference type="ARBA" id="ARBA00022603"/>
    </source>
</evidence>
<dbReference type="PANTHER" id="PTHR30544:SF5">
    <property type="entry name" value="RADICAL SAM CORE DOMAIN-CONTAINING PROTEIN"/>
    <property type="match status" value="1"/>
</dbReference>
<comment type="caution">
    <text evidence="12">Lacks conserved residue(s) required for the propagation of feature annotation.</text>
</comment>
<dbReference type="PIRSF" id="PIRSF006004">
    <property type="entry name" value="CHP00048"/>
    <property type="match status" value="1"/>
</dbReference>
<feature type="binding site" evidence="12">
    <location>
        <begin position="215"/>
        <end position="217"/>
    </location>
    <ligand>
        <name>S-adenosyl-L-methionine</name>
        <dbReference type="ChEBI" id="CHEBI:59789"/>
    </ligand>
</feature>
<name>A0A078KTJ4_9FIRM</name>
<dbReference type="Pfam" id="PF21016">
    <property type="entry name" value="RlmN_N"/>
    <property type="match status" value="1"/>
</dbReference>
<keyword evidence="12" id="KW-1015">Disulfide bond</keyword>
<dbReference type="InterPro" id="IPR013785">
    <property type="entry name" value="Aldolase_TIM"/>
</dbReference>
<sequence>MGDKTDIKSLTPKQLEEFFVGMGEPAFRARQVFSWLHKGVCSFDDMTNLPIGLREKLKNNCEIICPIIKKKLVSEVDDTLKYLYGFSDGENVESVLMSYHHGNTICISTQAGCRMNCAFCASSLKGLSRNLTPSEMLSQVLTAQIDSGRRISNVVLMGIGEPLDNYDNVLTFLKILSAPGGINIGQRHISLSTCGVVDRIYDLMEEKLQLTLSVSLHAPNDEIRSRIMPINKKWKVDELLKACRDYTAATKRRISFEYALIAGVNDTPECARQLSAKLRGMLCHVNLIPANEVKERGVKRSSSAAVKRFYDILSGCGITVTIRRTLGSDINASCGQLRFQHGTEQGGN</sequence>
<dbReference type="InterPro" id="IPR058240">
    <property type="entry name" value="rSAM_sf"/>
</dbReference>
<feature type="binding site" evidence="12">
    <location>
        <begin position="160"/>
        <end position="161"/>
    </location>
    <ligand>
        <name>S-adenosyl-L-methionine</name>
        <dbReference type="ChEBI" id="CHEBI:59789"/>
    </ligand>
</feature>
<dbReference type="FunFam" id="3.20.20.70:FF:000014">
    <property type="entry name" value="Probable dual-specificity RNA methyltransferase RlmN"/>
    <property type="match status" value="1"/>
</dbReference>
<feature type="binding site" evidence="12">
    <location>
        <position position="117"/>
    </location>
    <ligand>
        <name>[4Fe-4S] cluster</name>
        <dbReference type="ChEBI" id="CHEBI:49883"/>
        <note>4Fe-4S-S-AdoMet</note>
    </ligand>
</feature>
<evidence type="ECO:0000256" key="1">
    <source>
        <dbReference type="ARBA" id="ARBA00004496"/>
    </source>
</evidence>
<feature type="active site" description="S-methylcysteine intermediate" evidence="12">
    <location>
        <position position="334"/>
    </location>
</feature>
<keyword evidence="5 12" id="KW-0489">Methyltransferase</keyword>
<dbReference type="GO" id="GO:0070040">
    <property type="term" value="F:rRNA (adenine(2503)-C2-)-methyltransferase activity"/>
    <property type="evidence" value="ECO:0007669"/>
    <property type="project" value="UniProtKB-UniRule"/>
</dbReference>
<evidence type="ECO:0000256" key="9">
    <source>
        <dbReference type="ARBA" id="ARBA00022723"/>
    </source>
</evidence>
<dbReference type="PROSITE" id="PS51918">
    <property type="entry name" value="RADICAL_SAM"/>
    <property type="match status" value="1"/>
</dbReference>
<evidence type="ECO:0000256" key="10">
    <source>
        <dbReference type="ARBA" id="ARBA00023004"/>
    </source>
</evidence>
<organism evidence="14 15">
    <name type="scientific">[Clostridium] cellulosi</name>
    <dbReference type="NCBI Taxonomy" id="29343"/>
    <lineage>
        <taxon>Bacteria</taxon>
        <taxon>Bacillati</taxon>
        <taxon>Bacillota</taxon>
        <taxon>Clostridia</taxon>
        <taxon>Eubacteriales</taxon>
        <taxon>Oscillospiraceae</taxon>
        <taxon>Oscillospiraceae incertae sedis</taxon>
    </lineage>
</organism>
<feature type="binding site" evidence="12">
    <location>
        <position position="120"/>
    </location>
    <ligand>
        <name>[4Fe-4S] cluster</name>
        <dbReference type="ChEBI" id="CHEBI:49883"/>
        <note>4Fe-4S-S-AdoMet</note>
    </ligand>
</feature>
<dbReference type="GO" id="GO:0070475">
    <property type="term" value="P:rRNA base methylation"/>
    <property type="evidence" value="ECO:0007669"/>
    <property type="project" value="UniProtKB-UniRule"/>
</dbReference>
<dbReference type="Pfam" id="PF04055">
    <property type="entry name" value="Radical_SAM"/>
    <property type="match status" value="1"/>
</dbReference>
<dbReference type="NCBIfam" id="TIGR00048">
    <property type="entry name" value="rRNA_mod_RlmN"/>
    <property type="match status" value="1"/>
</dbReference>
<dbReference type="CDD" id="cd01335">
    <property type="entry name" value="Radical_SAM"/>
    <property type="match status" value="1"/>
</dbReference>
<accession>A0A078KTJ4</accession>
<dbReference type="InterPro" id="IPR027492">
    <property type="entry name" value="RNA_MTrfase_RlmN"/>
</dbReference>
<keyword evidence="8 12" id="KW-0819">tRNA processing</keyword>
<keyword evidence="3 12" id="KW-0963">Cytoplasm</keyword>
<keyword evidence="6 12" id="KW-0808">Transferase</keyword>
<dbReference type="Proteomes" id="UP000032431">
    <property type="component" value="Chromosome I"/>
</dbReference>
<evidence type="ECO:0000256" key="3">
    <source>
        <dbReference type="ARBA" id="ARBA00022490"/>
    </source>
</evidence>
<keyword evidence="2 12" id="KW-0004">4Fe-4S</keyword>
<reference evidence="15" key="1">
    <citation type="submission" date="2014-07" db="EMBL/GenBank/DDBJ databases">
        <authorList>
            <person name="Wibberg D."/>
        </authorList>
    </citation>
    <scope>NUCLEOTIDE SEQUENCE [LARGE SCALE GENOMIC DNA]</scope>
    <source>
        <strain evidence="15">DG5</strain>
    </source>
</reference>
<dbReference type="GO" id="GO:0046872">
    <property type="term" value="F:metal ion binding"/>
    <property type="evidence" value="ECO:0007669"/>
    <property type="project" value="UniProtKB-KW"/>
</dbReference>
<comment type="subcellular location">
    <subcellularLocation>
        <location evidence="1 12">Cytoplasm</location>
    </subcellularLocation>
</comment>
<dbReference type="GO" id="GO:0005737">
    <property type="term" value="C:cytoplasm"/>
    <property type="evidence" value="ECO:0007669"/>
    <property type="project" value="UniProtKB-SubCell"/>
</dbReference>
<evidence type="ECO:0000256" key="11">
    <source>
        <dbReference type="ARBA" id="ARBA00023014"/>
    </source>
</evidence>
<dbReference type="STRING" id="29343.CCDG5_1290"/>
<dbReference type="EMBL" id="LM995447">
    <property type="protein sequence ID" value="CDZ24404.1"/>
    <property type="molecule type" value="Genomic_DNA"/>
</dbReference>
<evidence type="ECO:0000256" key="8">
    <source>
        <dbReference type="ARBA" id="ARBA00022694"/>
    </source>
</evidence>
<dbReference type="GO" id="GO:0002935">
    <property type="term" value="F:tRNA (adenine(37)-C2)-methyltransferase activity"/>
    <property type="evidence" value="ECO:0007669"/>
    <property type="project" value="UniProtKB-UniRule"/>
</dbReference>
<dbReference type="InterPro" id="IPR007197">
    <property type="entry name" value="rSAM"/>
</dbReference>
<dbReference type="AlphaFoldDB" id="A0A078KTJ4"/>
<dbReference type="SFLD" id="SFLDF00275">
    <property type="entry name" value="adenosine_C2_methyltransferase"/>
    <property type="match status" value="1"/>
</dbReference>
<evidence type="ECO:0000313" key="14">
    <source>
        <dbReference type="EMBL" id="CDZ24404.1"/>
    </source>
</evidence>
<keyword evidence="15" id="KW-1185">Reference proteome</keyword>
<keyword evidence="7 12" id="KW-0949">S-adenosyl-L-methionine</keyword>
<dbReference type="InterPro" id="IPR004383">
    <property type="entry name" value="rRNA_lsu_MTrfase_RlmN/Cfr"/>
</dbReference>
<evidence type="ECO:0000256" key="12">
    <source>
        <dbReference type="HAMAP-Rule" id="MF_01849"/>
    </source>
</evidence>
<dbReference type="PANTHER" id="PTHR30544">
    <property type="entry name" value="23S RRNA METHYLTRANSFERASE"/>
    <property type="match status" value="1"/>
</dbReference>
<feature type="binding site" evidence="12">
    <location>
        <position position="291"/>
    </location>
    <ligand>
        <name>S-adenosyl-L-methionine</name>
        <dbReference type="ChEBI" id="CHEBI:59789"/>
    </ligand>
</feature>
<proteinExistence type="inferred from homology"/>
<comment type="catalytic activity">
    <reaction evidence="12">
        <text>adenosine(2503) in 23S rRNA + 2 reduced [2Fe-2S]-[ferredoxin] + 2 S-adenosyl-L-methionine = 2-methyladenosine(2503) in 23S rRNA + 5'-deoxyadenosine + L-methionine + 2 oxidized [2Fe-2S]-[ferredoxin] + S-adenosyl-L-homocysteine</text>
        <dbReference type="Rhea" id="RHEA:42916"/>
        <dbReference type="Rhea" id="RHEA-COMP:10000"/>
        <dbReference type="Rhea" id="RHEA-COMP:10001"/>
        <dbReference type="Rhea" id="RHEA-COMP:10152"/>
        <dbReference type="Rhea" id="RHEA-COMP:10282"/>
        <dbReference type="ChEBI" id="CHEBI:17319"/>
        <dbReference type="ChEBI" id="CHEBI:33737"/>
        <dbReference type="ChEBI" id="CHEBI:33738"/>
        <dbReference type="ChEBI" id="CHEBI:57844"/>
        <dbReference type="ChEBI" id="CHEBI:57856"/>
        <dbReference type="ChEBI" id="CHEBI:59789"/>
        <dbReference type="ChEBI" id="CHEBI:74411"/>
        <dbReference type="ChEBI" id="CHEBI:74497"/>
        <dbReference type="EC" id="2.1.1.192"/>
    </reaction>
</comment>
<feature type="binding site" evidence="12">
    <location>
        <position position="113"/>
    </location>
    <ligand>
        <name>[4Fe-4S] cluster</name>
        <dbReference type="ChEBI" id="CHEBI:49883"/>
        <note>4Fe-4S-S-AdoMet</note>
    </ligand>
</feature>
<keyword evidence="11 12" id="KW-0411">Iron-sulfur</keyword>
<dbReference type="HOGENOM" id="CLU_029101_0_1_9"/>
<comment type="similarity">
    <text evidence="12">Belongs to the radical SAM superfamily. RlmN family.</text>
</comment>
<evidence type="ECO:0000256" key="7">
    <source>
        <dbReference type="ARBA" id="ARBA00022691"/>
    </source>
</evidence>
<feature type="binding site" evidence="12">
    <location>
        <position position="192"/>
    </location>
    <ligand>
        <name>S-adenosyl-L-methionine</name>
        <dbReference type="ChEBI" id="CHEBI:59789"/>
    </ligand>
</feature>
<evidence type="ECO:0000256" key="6">
    <source>
        <dbReference type="ARBA" id="ARBA00022679"/>
    </source>
</evidence>
<comment type="cofactor">
    <cofactor evidence="12">
        <name>[4Fe-4S] cluster</name>
        <dbReference type="ChEBI" id="CHEBI:49883"/>
    </cofactor>
    <text evidence="12">Binds 1 [4Fe-4S] cluster. The cluster is coordinated with 3 cysteines and an exchangeable S-adenosyl-L-methionine.</text>
</comment>
<dbReference type="KEGG" id="ccel:CCDG5_1290"/>
<comment type="function">
    <text evidence="12">Specifically methylates position 2 of adenine 2503 in 23S rRNA and position 2 of adenine 37 in tRNAs.</text>
</comment>
<dbReference type="PATRIC" id="fig|29343.3.peg.1359"/>
<dbReference type="InterPro" id="IPR048641">
    <property type="entry name" value="RlmN_N"/>
</dbReference>
<evidence type="ECO:0000256" key="4">
    <source>
        <dbReference type="ARBA" id="ARBA00022552"/>
    </source>
</evidence>
<evidence type="ECO:0000256" key="2">
    <source>
        <dbReference type="ARBA" id="ARBA00022485"/>
    </source>
</evidence>
<dbReference type="InterPro" id="IPR040072">
    <property type="entry name" value="Methyltransferase_A"/>
</dbReference>
<keyword evidence="4 12" id="KW-0698">rRNA processing</keyword>
<dbReference type="OrthoDB" id="9793973at2"/>
<dbReference type="SUPFAM" id="SSF102114">
    <property type="entry name" value="Radical SAM enzymes"/>
    <property type="match status" value="1"/>
</dbReference>
<gene>
    <name evidence="12 14" type="primary">rlmN</name>
    <name evidence="14" type="ORF">CCDG5_1290</name>
</gene>
<evidence type="ECO:0000313" key="15">
    <source>
        <dbReference type="Proteomes" id="UP000032431"/>
    </source>
</evidence>
<dbReference type="EC" id="2.1.1.192" evidence="12"/>
<dbReference type="GO" id="GO:0030488">
    <property type="term" value="P:tRNA methylation"/>
    <property type="evidence" value="ECO:0007669"/>
    <property type="project" value="UniProtKB-UniRule"/>
</dbReference>
<protein>
    <recommendedName>
        <fullName evidence="12">Probable dual-specificity RNA methyltransferase RlmN</fullName>
        <ecNumber evidence="12">2.1.1.192</ecNumber>
    </recommendedName>
    <alternativeName>
        <fullName evidence="12">23S rRNA (adenine(2503)-C(2))-methyltransferase</fullName>
    </alternativeName>
    <alternativeName>
        <fullName evidence="12">23S rRNA m2A2503 methyltransferase</fullName>
    </alternativeName>
    <alternativeName>
        <fullName evidence="12">Ribosomal RNA large subunit methyltransferase N</fullName>
    </alternativeName>
    <alternativeName>
        <fullName evidence="12">tRNA (adenine(37)-C(2))-methyltransferase</fullName>
    </alternativeName>
    <alternativeName>
        <fullName evidence="12">tRNA m2A37 methyltransferase</fullName>
    </alternativeName>
</protein>
<dbReference type="HAMAP" id="MF_01849">
    <property type="entry name" value="RNA_methyltr_RlmN"/>
    <property type="match status" value="1"/>
</dbReference>
<dbReference type="SFLD" id="SFLDS00029">
    <property type="entry name" value="Radical_SAM"/>
    <property type="match status" value="1"/>
</dbReference>
<evidence type="ECO:0000259" key="13">
    <source>
        <dbReference type="PROSITE" id="PS51918"/>
    </source>
</evidence>
<feature type="domain" description="Radical SAM core" evidence="13">
    <location>
        <begin position="99"/>
        <end position="329"/>
    </location>
</feature>
<comment type="catalytic activity">
    <reaction evidence="12">
        <text>adenosine(37) in tRNA + 2 reduced [2Fe-2S]-[ferredoxin] + 2 S-adenosyl-L-methionine = 2-methyladenosine(37) in tRNA + 5'-deoxyadenosine + L-methionine + 2 oxidized [2Fe-2S]-[ferredoxin] + S-adenosyl-L-homocysteine</text>
        <dbReference type="Rhea" id="RHEA:43332"/>
        <dbReference type="Rhea" id="RHEA-COMP:10000"/>
        <dbReference type="Rhea" id="RHEA-COMP:10001"/>
        <dbReference type="Rhea" id="RHEA-COMP:10162"/>
        <dbReference type="Rhea" id="RHEA-COMP:10485"/>
        <dbReference type="ChEBI" id="CHEBI:17319"/>
        <dbReference type="ChEBI" id="CHEBI:33737"/>
        <dbReference type="ChEBI" id="CHEBI:33738"/>
        <dbReference type="ChEBI" id="CHEBI:57844"/>
        <dbReference type="ChEBI" id="CHEBI:57856"/>
        <dbReference type="ChEBI" id="CHEBI:59789"/>
        <dbReference type="ChEBI" id="CHEBI:74411"/>
        <dbReference type="ChEBI" id="CHEBI:74497"/>
        <dbReference type="EC" id="2.1.1.192"/>
    </reaction>
</comment>
<dbReference type="GO" id="GO:0051539">
    <property type="term" value="F:4 iron, 4 sulfur cluster binding"/>
    <property type="evidence" value="ECO:0007669"/>
    <property type="project" value="UniProtKB-UniRule"/>
</dbReference>
<dbReference type="Gene3D" id="1.10.150.530">
    <property type="match status" value="1"/>
</dbReference>
<comment type="miscellaneous">
    <text evidence="12">Reaction proceeds by a ping-pong mechanism involving intermediate methylation of a conserved cysteine residue.</text>
</comment>
<keyword evidence="9 12" id="KW-0479">Metal-binding</keyword>
<dbReference type="SFLD" id="SFLDG01062">
    <property type="entry name" value="methyltransferase_(Class_A)"/>
    <property type="match status" value="1"/>
</dbReference>